<evidence type="ECO:0000256" key="5">
    <source>
        <dbReference type="ARBA" id="ARBA00048462"/>
    </source>
</evidence>
<dbReference type="InterPro" id="IPR004410">
    <property type="entry name" value="Malonyl_CoA-ACP_transAc_FabD"/>
</dbReference>
<gene>
    <name evidence="8" type="primary">fabD</name>
    <name evidence="8" type="ORF">JZM60_13705</name>
</gene>
<comment type="catalytic activity">
    <reaction evidence="5 6">
        <text>holo-[ACP] + malonyl-CoA = malonyl-[ACP] + CoA</text>
        <dbReference type="Rhea" id="RHEA:41792"/>
        <dbReference type="Rhea" id="RHEA-COMP:9623"/>
        <dbReference type="Rhea" id="RHEA-COMP:9685"/>
        <dbReference type="ChEBI" id="CHEBI:57287"/>
        <dbReference type="ChEBI" id="CHEBI:57384"/>
        <dbReference type="ChEBI" id="CHEBI:64479"/>
        <dbReference type="ChEBI" id="CHEBI:78449"/>
        <dbReference type="EC" id="2.3.1.39"/>
    </reaction>
</comment>
<dbReference type="PIRSF" id="PIRSF000446">
    <property type="entry name" value="Mct"/>
    <property type="match status" value="1"/>
</dbReference>
<dbReference type="InterPro" id="IPR016036">
    <property type="entry name" value="Malonyl_transacylase_ACP-bd"/>
</dbReference>
<dbReference type="SUPFAM" id="SSF52151">
    <property type="entry name" value="FabD/lysophospholipase-like"/>
    <property type="match status" value="1"/>
</dbReference>
<evidence type="ECO:0000256" key="2">
    <source>
        <dbReference type="ARBA" id="ARBA00018953"/>
    </source>
</evidence>
<dbReference type="InterPro" id="IPR001227">
    <property type="entry name" value="Ac_transferase_dom_sf"/>
</dbReference>
<dbReference type="InterPro" id="IPR024925">
    <property type="entry name" value="Malonyl_CoA-ACP_transAc"/>
</dbReference>
<feature type="domain" description="Malonyl-CoA:ACP transacylase (MAT)" evidence="7">
    <location>
        <begin position="7"/>
        <end position="297"/>
    </location>
</feature>
<comment type="similarity">
    <text evidence="6">Belongs to the fabD family.</text>
</comment>
<dbReference type="GO" id="GO:0004314">
    <property type="term" value="F:[acyl-carrier-protein] S-malonyltransferase activity"/>
    <property type="evidence" value="ECO:0007669"/>
    <property type="project" value="UniProtKB-EC"/>
</dbReference>
<evidence type="ECO:0000256" key="6">
    <source>
        <dbReference type="PIRNR" id="PIRNR000446"/>
    </source>
</evidence>
<evidence type="ECO:0000259" key="7">
    <source>
        <dbReference type="SMART" id="SM00827"/>
    </source>
</evidence>
<name>A0ABX7Q1U6_9BACT</name>
<accession>A0ABX7Q1U6</accession>
<dbReference type="Gene3D" id="3.40.366.10">
    <property type="entry name" value="Malonyl-Coenzyme A Acyl Carrier Protein, domain 2"/>
    <property type="match status" value="1"/>
</dbReference>
<reference evidence="8 9" key="1">
    <citation type="submission" date="2021-03" db="EMBL/GenBank/DDBJ databases">
        <title>Geobacter metallireducens gen. nov. sp. nov., a microorganism capable of coupling the complete oxidation of organic compounds to the reduction of iron and other metals.</title>
        <authorList>
            <person name="Li Y."/>
        </authorList>
    </citation>
    <scope>NUCLEOTIDE SEQUENCE [LARGE SCALE GENOMIC DNA]</scope>
    <source>
        <strain evidence="8 9">Jerry-YX</strain>
    </source>
</reference>
<dbReference type="NCBIfam" id="TIGR00128">
    <property type="entry name" value="fabD"/>
    <property type="match status" value="1"/>
</dbReference>
<dbReference type="SMART" id="SM00827">
    <property type="entry name" value="PKS_AT"/>
    <property type="match status" value="1"/>
</dbReference>
<keyword evidence="9" id="KW-1185">Reference proteome</keyword>
<dbReference type="InterPro" id="IPR014043">
    <property type="entry name" value="Acyl_transferase_dom"/>
</dbReference>
<dbReference type="InterPro" id="IPR050858">
    <property type="entry name" value="Mal-CoA-ACP_Trans/PKS_FabD"/>
</dbReference>
<dbReference type="RefSeq" id="WP_207162987.1">
    <property type="nucleotide sequence ID" value="NZ_CP071382.1"/>
</dbReference>
<dbReference type="Pfam" id="PF00698">
    <property type="entry name" value="Acyl_transf_1"/>
    <property type="match status" value="1"/>
</dbReference>
<dbReference type="PANTHER" id="PTHR42681">
    <property type="entry name" value="MALONYL-COA-ACYL CARRIER PROTEIN TRANSACYLASE, MITOCHONDRIAL"/>
    <property type="match status" value="1"/>
</dbReference>
<dbReference type="EMBL" id="CP071382">
    <property type="protein sequence ID" value="QSV45182.1"/>
    <property type="molecule type" value="Genomic_DNA"/>
</dbReference>
<dbReference type="InterPro" id="IPR016035">
    <property type="entry name" value="Acyl_Trfase/lysoPLipase"/>
</dbReference>
<dbReference type="Gene3D" id="3.30.70.250">
    <property type="entry name" value="Malonyl-CoA ACP transacylase, ACP-binding"/>
    <property type="match status" value="1"/>
</dbReference>
<sequence>MTKRAFIFPGQGSQYPGMGKDLADNFPVARHLFEEADDALGSKLSTLCFDGPEEQLKLTANTQPAILTASIAALRVLQAETGVAADYLAGHSLGEYSALVAAGSISFADAVRTVRARGTFMQEAVPVGVGAMAAILGVEPDMLAEICAEASQGEEVSPANFNSPGQIVIAGHTGAVNRAIEIAKARGFRKAMLLPVSAPFHSSLMVPAGERLAGVLEPIIVNDLCAPVVTNVEAKPNSDKSRVKELLVRQVSAPVLWDAAVREMVALGVTEFVEIGPGKVLSGLVKRIDKGVVAKNVEDAAGMKTIGG</sequence>
<dbReference type="SUPFAM" id="SSF55048">
    <property type="entry name" value="Probable ACP-binding domain of malonyl-CoA ACP transacylase"/>
    <property type="match status" value="1"/>
</dbReference>
<protein>
    <recommendedName>
        <fullName evidence="2 6">Malonyl CoA-acyl carrier protein transacylase</fullName>
        <ecNumber evidence="1 6">2.3.1.39</ecNumber>
    </recommendedName>
</protein>
<dbReference type="PANTHER" id="PTHR42681:SF1">
    <property type="entry name" value="MALONYL-COA-ACYL CARRIER PROTEIN TRANSACYLASE, MITOCHONDRIAL"/>
    <property type="match status" value="1"/>
</dbReference>
<evidence type="ECO:0000256" key="3">
    <source>
        <dbReference type="ARBA" id="ARBA00022679"/>
    </source>
</evidence>
<organism evidence="8 9">
    <name type="scientific">Geobacter benzoatilyticus</name>
    <dbReference type="NCBI Taxonomy" id="2815309"/>
    <lineage>
        <taxon>Bacteria</taxon>
        <taxon>Pseudomonadati</taxon>
        <taxon>Thermodesulfobacteriota</taxon>
        <taxon>Desulfuromonadia</taxon>
        <taxon>Geobacterales</taxon>
        <taxon>Geobacteraceae</taxon>
        <taxon>Geobacter</taxon>
    </lineage>
</organism>
<proteinExistence type="inferred from homology"/>
<keyword evidence="3 6" id="KW-0808">Transferase</keyword>
<dbReference type="Proteomes" id="UP000663651">
    <property type="component" value="Chromosome"/>
</dbReference>
<keyword evidence="4 6" id="KW-0012">Acyltransferase</keyword>
<evidence type="ECO:0000313" key="9">
    <source>
        <dbReference type="Proteomes" id="UP000663651"/>
    </source>
</evidence>
<evidence type="ECO:0000256" key="1">
    <source>
        <dbReference type="ARBA" id="ARBA00013258"/>
    </source>
</evidence>
<evidence type="ECO:0000313" key="8">
    <source>
        <dbReference type="EMBL" id="QSV45182.1"/>
    </source>
</evidence>
<evidence type="ECO:0000256" key="4">
    <source>
        <dbReference type="ARBA" id="ARBA00023315"/>
    </source>
</evidence>
<dbReference type="EC" id="2.3.1.39" evidence="1 6"/>